<comment type="similarity">
    <text evidence="1">Belongs to the 'GDXG' lipolytic enzyme family.</text>
</comment>
<keyword evidence="2" id="KW-0378">Hydrolase</keyword>
<proteinExistence type="inferred from homology"/>
<sequence>MFYQTLSVLPIKVGLRIGRPPPTSDVTLKDASVIWIDGLAEDSKVFCGEVRRFADITGVKPTRFAAYWLYRAGGSPAKGAKAKPGEKIVMHIHGGAFYVGSAHPDEETANIPRGLVSHSMSVERVLSVDYRLSATHPDPPANPFPAALLDSIAAYQYLVVEVGFDPQNIAVAGDSAGANIAFALVRHLVENSIPGLPPPGRLIGFSVWLDLSISRSTLDSSVVRNAKSDIFGTDPETRFDAYGTPAYLGPLDPEQAKTNRYLSPASPYIKPTEGLFRGFPRTFISAGGAEILLDDSMVTAERLKADGVDVTVDIVPDAVHDFLSFPWHEPERTDALKRICKWLDA</sequence>
<dbReference type="InterPro" id="IPR029058">
    <property type="entry name" value="AB_hydrolase_fold"/>
</dbReference>
<organism evidence="5 6">
    <name type="scientific">Pycnoporus cinnabarinus</name>
    <name type="common">Cinnabar-red polypore</name>
    <name type="synonym">Trametes cinnabarina</name>
    <dbReference type="NCBI Taxonomy" id="5643"/>
    <lineage>
        <taxon>Eukaryota</taxon>
        <taxon>Fungi</taxon>
        <taxon>Dikarya</taxon>
        <taxon>Basidiomycota</taxon>
        <taxon>Agaricomycotina</taxon>
        <taxon>Agaricomycetes</taxon>
        <taxon>Polyporales</taxon>
        <taxon>Polyporaceae</taxon>
        <taxon>Trametes</taxon>
    </lineage>
</organism>
<dbReference type="HOGENOM" id="CLU_019364_1_1_1"/>
<dbReference type="EMBL" id="CCBP010000047">
    <property type="protein sequence ID" value="CDO69546.1"/>
    <property type="molecule type" value="Genomic_DNA"/>
</dbReference>
<dbReference type="Gene3D" id="3.40.50.1820">
    <property type="entry name" value="alpha/beta hydrolase"/>
    <property type="match status" value="1"/>
</dbReference>
<dbReference type="PROSITE" id="PS01174">
    <property type="entry name" value="LIPASE_GDXG_SER"/>
    <property type="match status" value="1"/>
</dbReference>
<evidence type="ECO:0000256" key="2">
    <source>
        <dbReference type="ARBA" id="ARBA00022801"/>
    </source>
</evidence>
<dbReference type="STRING" id="5643.A0A060S5R7"/>
<reference evidence="5" key="1">
    <citation type="submission" date="2014-01" db="EMBL/GenBank/DDBJ databases">
        <title>The genome of the white-rot fungus Pycnoporus cinnabarinus: a basidiomycete model with a versatile arsenal for lignocellulosic biomass breakdown.</title>
        <authorList>
            <person name="Levasseur A."/>
            <person name="Lomascolo A."/>
            <person name="Ruiz-Duenas F.J."/>
            <person name="Uzan E."/>
            <person name="Piumi F."/>
            <person name="Kues U."/>
            <person name="Ram A.F.J."/>
            <person name="Murat C."/>
            <person name="Haon M."/>
            <person name="Benoit I."/>
            <person name="Arfi Y."/>
            <person name="Chevret D."/>
            <person name="Drula E."/>
            <person name="Kwon M.J."/>
            <person name="Gouret P."/>
            <person name="Lesage-Meessen L."/>
            <person name="Lombard V."/>
            <person name="Mariette J."/>
            <person name="Noirot C."/>
            <person name="Park J."/>
            <person name="Patyshakuliyeva A."/>
            <person name="Wieneger R.A.B."/>
            <person name="Wosten H.A.B."/>
            <person name="Martin F."/>
            <person name="Coutinho P.M."/>
            <person name="de Vries R."/>
            <person name="Martinez A.T."/>
            <person name="Klopp C."/>
            <person name="Pontarotti P."/>
            <person name="Henrissat B."/>
            <person name="Record E."/>
        </authorList>
    </citation>
    <scope>NUCLEOTIDE SEQUENCE [LARGE SCALE GENOMIC DNA]</scope>
    <source>
        <strain evidence="5">BRFM137</strain>
    </source>
</reference>
<keyword evidence="6" id="KW-1185">Reference proteome</keyword>
<comment type="caution">
    <text evidence="5">The sequence shown here is derived from an EMBL/GenBank/DDBJ whole genome shotgun (WGS) entry which is preliminary data.</text>
</comment>
<evidence type="ECO:0000313" key="6">
    <source>
        <dbReference type="Proteomes" id="UP000029665"/>
    </source>
</evidence>
<feature type="domain" description="Alpha/beta hydrolase fold-3" evidence="4">
    <location>
        <begin position="89"/>
        <end position="323"/>
    </location>
</feature>
<name>A0A060S5R7_PYCCI</name>
<dbReference type="InterPro" id="IPR013094">
    <property type="entry name" value="AB_hydrolase_3"/>
</dbReference>
<feature type="active site" evidence="3">
    <location>
        <position position="175"/>
    </location>
</feature>
<dbReference type="OrthoDB" id="2152029at2759"/>
<evidence type="ECO:0000256" key="3">
    <source>
        <dbReference type="PROSITE-ProRule" id="PRU10038"/>
    </source>
</evidence>
<dbReference type="SUPFAM" id="SSF53474">
    <property type="entry name" value="alpha/beta-Hydrolases"/>
    <property type="match status" value="1"/>
</dbReference>
<dbReference type="Proteomes" id="UP000029665">
    <property type="component" value="Unassembled WGS sequence"/>
</dbReference>
<dbReference type="InterPro" id="IPR050300">
    <property type="entry name" value="GDXG_lipolytic_enzyme"/>
</dbReference>
<evidence type="ECO:0000259" key="4">
    <source>
        <dbReference type="Pfam" id="PF07859"/>
    </source>
</evidence>
<dbReference type="Pfam" id="PF07859">
    <property type="entry name" value="Abhydrolase_3"/>
    <property type="match status" value="1"/>
</dbReference>
<dbReference type="AlphaFoldDB" id="A0A060S5R7"/>
<dbReference type="OMA" id="WPALAIQ"/>
<dbReference type="GO" id="GO:0016787">
    <property type="term" value="F:hydrolase activity"/>
    <property type="evidence" value="ECO:0007669"/>
    <property type="project" value="UniProtKB-KW"/>
</dbReference>
<evidence type="ECO:0000313" key="5">
    <source>
        <dbReference type="EMBL" id="CDO69546.1"/>
    </source>
</evidence>
<evidence type="ECO:0000256" key="1">
    <source>
        <dbReference type="ARBA" id="ARBA00010515"/>
    </source>
</evidence>
<gene>
    <name evidence="5" type="ORF">BN946_scf184785.g51</name>
</gene>
<protein>
    <recommendedName>
        <fullName evidence="4">Alpha/beta hydrolase fold-3 domain-containing protein</fullName>
    </recommendedName>
</protein>
<accession>A0A060S5R7</accession>
<dbReference type="PANTHER" id="PTHR48081:SF26">
    <property type="entry name" value="ALPHA_BETA HYDROLASE FOLD-3 DOMAIN-CONTAINING PROTEIN"/>
    <property type="match status" value="1"/>
</dbReference>
<dbReference type="InterPro" id="IPR033140">
    <property type="entry name" value="Lipase_GDXG_put_SER_AS"/>
</dbReference>
<dbReference type="PANTHER" id="PTHR48081">
    <property type="entry name" value="AB HYDROLASE SUPERFAMILY PROTEIN C4A8.06C"/>
    <property type="match status" value="1"/>
</dbReference>